<keyword evidence="1" id="KW-1133">Transmembrane helix</keyword>
<reference evidence="2" key="2">
    <citation type="submission" date="2021-04" db="EMBL/GenBank/DDBJ databases">
        <authorList>
            <person name="Gilroy R."/>
        </authorList>
    </citation>
    <scope>NUCLEOTIDE SEQUENCE</scope>
    <source>
        <strain evidence="2">ChiGjej1B1-14440</strain>
    </source>
</reference>
<dbReference type="Pfam" id="PF13346">
    <property type="entry name" value="ABC2_membrane_5"/>
    <property type="match status" value="1"/>
</dbReference>
<dbReference type="PROSITE" id="PS51257">
    <property type="entry name" value="PROKAR_LIPOPROTEIN"/>
    <property type="match status" value="1"/>
</dbReference>
<evidence type="ECO:0000313" key="3">
    <source>
        <dbReference type="Proteomes" id="UP000886724"/>
    </source>
</evidence>
<organism evidence="2 3">
    <name type="scientific">Candidatus Erysipelatoclostridium merdavium</name>
    <dbReference type="NCBI Taxonomy" id="2838566"/>
    <lineage>
        <taxon>Bacteria</taxon>
        <taxon>Bacillati</taxon>
        <taxon>Bacillota</taxon>
        <taxon>Erysipelotrichia</taxon>
        <taxon>Erysipelotrichales</taxon>
        <taxon>Erysipelotrichales incertae sedis</taxon>
    </lineage>
</organism>
<reference evidence="2" key="1">
    <citation type="journal article" date="2021" name="PeerJ">
        <title>Extensive microbial diversity within the chicken gut microbiome revealed by metagenomics and culture.</title>
        <authorList>
            <person name="Gilroy R."/>
            <person name="Ravi A."/>
            <person name="Getino M."/>
            <person name="Pursley I."/>
            <person name="Horton D.L."/>
            <person name="Alikhan N.F."/>
            <person name="Baker D."/>
            <person name="Gharbi K."/>
            <person name="Hall N."/>
            <person name="Watson M."/>
            <person name="Adriaenssens E.M."/>
            <person name="Foster-Nyarko E."/>
            <person name="Jarju S."/>
            <person name="Secka A."/>
            <person name="Antonio M."/>
            <person name="Oren A."/>
            <person name="Chaudhuri R.R."/>
            <person name="La Ragione R."/>
            <person name="Hildebrand F."/>
            <person name="Pallen M.J."/>
        </authorList>
    </citation>
    <scope>NUCLEOTIDE SEQUENCE</scope>
    <source>
        <strain evidence="2">ChiGjej1B1-14440</strain>
    </source>
</reference>
<sequence length="219" mass="25093">MKGLLIKDFKLMLNQKKFFILIVLILGATACFLDFDYYFLIGYFMFICSLFTISTISYDEFDNGNAFLFTLPFSRSRYVEEKYCFGILAGTCSWFLSFVITTIIQIINSNNFIFSDWMLSTLVMLPIMFVMLAILIPFQLKYGSENGRIAIIIFLGGGFVVCYLLANLLAQSQINFNALISFINNVDPLIILLIIFAICLAILFVSMKISKRIVLKKEF</sequence>
<gene>
    <name evidence="2" type="ORF">H9980_02965</name>
</gene>
<feature type="transmembrane region" description="Helical" evidence="1">
    <location>
        <begin position="189"/>
        <end position="207"/>
    </location>
</feature>
<evidence type="ECO:0000313" key="2">
    <source>
        <dbReference type="EMBL" id="HIX80919.1"/>
    </source>
</evidence>
<comment type="caution">
    <text evidence="2">The sequence shown here is derived from an EMBL/GenBank/DDBJ whole genome shotgun (WGS) entry which is preliminary data.</text>
</comment>
<dbReference type="InterPro" id="IPR025699">
    <property type="entry name" value="ABC2_memb-like"/>
</dbReference>
<keyword evidence="1" id="KW-0472">Membrane</keyword>
<accession>A0A9D1XK87</accession>
<keyword evidence="1" id="KW-0812">Transmembrane</keyword>
<dbReference type="AlphaFoldDB" id="A0A9D1XK87"/>
<name>A0A9D1XK87_9FIRM</name>
<protein>
    <submittedName>
        <fullName evidence="2">ABC-2 transporter permease</fullName>
    </submittedName>
</protein>
<feature type="transmembrane region" description="Helical" evidence="1">
    <location>
        <begin position="119"/>
        <end position="138"/>
    </location>
</feature>
<proteinExistence type="predicted"/>
<feature type="transmembrane region" description="Helical" evidence="1">
    <location>
        <begin position="150"/>
        <end position="169"/>
    </location>
</feature>
<feature type="transmembrane region" description="Helical" evidence="1">
    <location>
        <begin position="83"/>
        <end position="107"/>
    </location>
</feature>
<dbReference type="Proteomes" id="UP000886724">
    <property type="component" value="Unassembled WGS sequence"/>
</dbReference>
<evidence type="ECO:0000256" key="1">
    <source>
        <dbReference type="SAM" id="Phobius"/>
    </source>
</evidence>
<dbReference type="EMBL" id="DXET01000073">
    <property type="protein sequence ID" value="HIX80919.1"/>
    <property type="molecule type" value="Genomic_DNA"/>
</dbReference>